<dbReference type="AlphaFoldDB" id="A0AAN9M642"/>
<protein>
    <submittedName>
        <fullName evidence="1">Uncharacterized protein</fullName>
    </submittedName>
</protein>
<name>A0AAN9M642_PHACN</name>
<evidence type="ECO:0000313" key="1">
    <source>
        <dbReference type="EMBL" id="KAK7348541.1"/>
    </source>
</evidence>
<dbReference type="Proteomes" id="UP001374584">
    <property type="component" value="Unassembled WGS sequence"/>
</dbReference>
<accession>A0AAN9M642</accession>
<reference evidence="1 2" key="1">
    <citation type="submission" date="2024-01" db="EMBL/GenBank/DDBJ databases">
        <title>The genomes of 5 underutilized Papilionoideae crops provide insights into root nodulation and disease resistanc.</title>
        <authorList>
            <person name="Jiang F."/>
        </authorList>
    </citation>
    <scope>NUCLEOTIDE SEQUENCE [LARGE SCALE GENOMIC DNA]</scope>
    <source>
        <strain evidence="1">JINMINGXINNONG_FW02</strain>
        <tissue evidence="1">Leaves</tissue>
    </source>
</reference>
<keyword evidence="2" id="KW-1185">Reference proteome</keyword>
<dbReference type="EMBL" id="JAYMYR010000008">
    <property type="protein sequence ID" value="KAK7348541.1"/>
    <property type="molecule type" value="Genomic_DNA"/>
</dbReference>
<organism evidence="1 2">
    <name type="scientific">Phaseolus coccineus</name>
    <name type="common">Scarlet runner bean</name>
    <name type="synonym">Phaseolus multiflorus</name>
    <dbReference type="NCBI Taxonomy" id="3886"/>
    <lineage>
        <taxon>Eukaryota</taxon>
        <taxon>Viridiplantae</taxon>
        <taxon>Streptophyta</taxon>
        <taxon>Embryophyta</taxon>
        <taxon>Tracheophyta</taxon>
        <taxon>Spermatophyta</taxon>
        <taxon>Magnoliopsida</taxon>
        <taxon>eudicotyledons</taxon>
        <taxon>Gunneridae</taxon>
        <taxon>Pentapetalae</taxon>
        <taxon>rosids</taxon>
        <taxon>fabids</taxon>
        <taxon>Fabales</taxon>
        <taxon>Fabaceae</taxon>
        <taxon>Papilionoideae</taxon>
        <taxon>50 kb inversion clade</taxon>
        <taxon>NPAAA clade</taxon>
        <taxon>indigoferoid/millettioid clade</taxon>
        <taxon>Phaseoleae</taxon>
        <taxon>Phaseolus</taxon>
    </lineage>
</organism>
<evidence type="ECO:0000313" key="2">
    <source>
        <dbReference type="Proteomes" id="UP001374584"/>
    </source>
</evidence>
<comment type="caution">
    <text evidence="1">The sequence shown here is derived from an EMBL/GenBank/DDBJ whole genome shotgun (WGS) entry which is preliminary data.</text>
</comment>
<sequence length="153" mass="17231">MIMAQFLPTCVAIYSLFLKEIQECSSNWKTEVNIWHKCGYRCTSLWPQELEISSISGLKCIFLICRYEFTVVKLTQTESIVKDKQSVVADAYVYSSDLLGQDLDLPGALHSRGILLHKSQFSLGRAGSPHARLRHPRSPAFSSESCVIVGKYL</sequence>
<proteinExistence type="predicted"/>
<gene>
    <name evidence="1" type="ORF">VNO80_23099</name>
</gene>